<comment type="caution">
    <text evidence="1">The sequence shown here is derived from an EMBL/GenBank/DDBJ whole genome shotgun (WGS) entry which is preliminary data.</text>
</comment>
<accession>A0A397SSH3</accession>
<reference evidence="1 2" key="1">
    <citation type="submission" date="2018-06" db="EMBL/GenBank/DDBJ databases">
        <title>Comparative genomics reveals the genomic features of Rhizophagus irregularis, R. cerebriforme, R. diaphanum and Gigaspora rosea, and their symbiotic lifestyle signature.</title>
        <authorList>
            <person name="Morin E."/>
            <person name="San Clemente H."/>
            <person name="Chen E.C.H."/>
            <person name="De La Providencia I."/>
            <person name="Hainaut M."/>
            <person name="Kuo A."/>
            <person name="Kohler A."/>
            <person name="Murat C."/>
            <person name="Tang N."/>
            <person name="Roy S."/>
            <person name="Loubradou J."/>
            <person name="Henrissat B."/>
            <person name="Grigoriev I.V."/>
            <person name="Corradi N."/>
            <person name="Roux C."/>
            <person name="Martin F.M."/>
        </authorList>
    </citation>
    <scope>NUCLEOTIDE SEQUENCE [LARGE SCALE GENOMIC DNA]</scope>
    <source>
        <strain evidence="1 2">DAOM 227022</strain>
    </source>
</reference>
<evidence type="ECO:0008006" key="3">
    <source>
        <dbReference type="Google" id="ProtNLM"/>
    </source>
</evidence>
<organism evidence="1 2">
    <name type="scientific">Glomus cerebriforme</name>
    <dbReference type="NCBI Taxonomy" id="658196"/>
    <lineage>
        <taxon>Eukaryota</taxon>
        <taxon>Fungi</taxon>
        <taxon>Fungi incertae sedis</taxon>
        <taxon>Mucoromycota</taxon>
        <taxon>Glomeromycotina</taxon>
        <taxon>Glomeromycetes</taxon>
        <taxon>Glomerales</taxon>
        <taxon>Glomeraceae</taxon>
        <taxon>Glomus</taxon>
    </lineage>
</organism>
<proteinExistence type="predicted"/>
<name>A0A397SSH3_9GLOM</name>
<evidence type="ECO:0000313" key="1">
    <source>
        <dbReference type="EMBL" id="RIA85811.1"/>
    </source>
</evidence>
<dbReference type="Proteomes" id="UP000265703">
    <property type="component" value="Unassembled WGS sequence"/>
</dbReference>
<keyword evidence="2" id="KW-1185">Reference proteome</keyword>
<dbReference type="AlphaFoldDB" id="A0A397SSH3"/>
<dbReference type="SUPFAM" id="SSF56112">
    <property type="entry name" value="Protein kinase-like (PK-like)"/>
    <property type="match status" value="1"/>
</dbReference>
<dbReference type="EMBL" id="QKYT01000402">
    <property type="protein sequence ID" value="RIA85811.1"/>
    <property type="molecule type" value="Genomic_DNA"/>
</dbReference>
<protein>
    <recommendedName>
        <fullName evidence="3">Protein kinase domain-containing protein</fullName>
    </recommendedName>
</protein>
<dbReference type="Gene3D" id="1.10.510.10">
    <property type="entry name" value="Transferase(Phosphotransferase) domain 1"/>
    <property type="match status" value="1"/>
</dbReference>
<evidence type="ECO:0000313" key="2">
    <source>
        <dbReference type="Proteomes" id="UP000265703"/>
    </source>
</evidence>
<gene>
    <name evidence="1" type="ORF">C1645_808064</name>
</gene>
<sequence>MRIIYYPNFATFMEQPYLTIKELIYELRLGEKQESQFINNAKWIKHDVFENVKYITKGGKGIISKVKWKDGFIIEWNYETNQWIYLYMNNSPSMVKIYAISKDSKTIGFMTVMQYAVNGNLRQSLNDKFEIMSYLACGLNDIHDFHSDQLLVDSYRRGKSWLANVQYCMDVMMVLILHKNICGLPQSN</sequence>
<dbReference type="InterPro" id="IPR011009">
    <property type="entry name" value="Kinase-like_dom_sf"/>
</dbReference>